<dbReference type="PROSITE" id="PS50005">
    <property type="entry name" value="TPR"/>
    <property type="match status" value="6"/>
</dbReference>
<feature type="compositionally biased region" description="Polar residues" evidence="2">
    <location>
        <begin position="771"/>
        <end position="791"/>
    </location>
</feature>
<dbReference type="InterPro" id="IPR011990">
    <property type="entry name" value="TPR-like_helical_dom_sf"/>
</dbReference>
<dbReference type="RefSeq" id="XP_044569273.1">
    <property type="nucleotide sequence ID" value="XM_044708020.1"/>
</dbReference>
<dbReference type="SMART" id="SM00028">
    <property type="entry name" value="TPR"/>
    <property type="match status" value="11"/>
</dbReference>
<dbReference type="GO" id="GO:0097730">
    <property type="term" value="C:non-motile cilium"/>
    <property type="evidence" value="ECO:0007669"/>
    <property type="project" value="TreeGrafter"/>
</dbReference>
<comment type="caution">
    <text evidence="3">The sequence shown here is derived from an EMBL/GenBank/DDBJ whole genome shotgun (WGS) entry which is preliminary data.</text>
</comment>
<dbReference type="VEuPathDB" id="AmoebaDB:FDP41_000459"/>
<feature type="repeat" description="TPR" evidence="1">
    <location>
        <begin position="490"/>
        <end position="523"/>
    </location>
</feature>
<dbReference type="Gene3D" id="1.25.40.10">
    <property type="entry name" value="Tetratricopeptide repeat domain"/>
    <property type="match status" value="3"/>
</dbReference>
<feature type="compositionally biased region" description="Basic and acidic residues" evidence="2">
    <location>
        <begin position="723"/>
        <end position="763"/>
    </location>
</feature>
<dbReference type="OrthoDB" id="1926212at2759"/>
<evidence type="ECO:0000313" key="3">
    <source>
        <dbReference type="EMBL" id="KAF0984560.1"/>
    </source>
</evidence>
<accession>A0A6A5CG46</accession>
<dbReference type="VEuPathDB" id="AmoebaDB:NfTy_001320"/>
<evidence type="ECO:0000313" key="4">
    <source>
        <dbReference type="Proteomes" id="UP000444721"/>
    </source>
</evidence>
<keyword evidence="1" id="KW-0802">TPR repeat</keyword>
<feature type="region of interest" description="Disordered" evidence="2">
    <location>
        <begin position="111"/>
        <end position="140"/>
    </location>
</feature>
<evidence type="ECO:0000256" key="2">
    <source>
        <dbReference type="SAM" id="MobiDB-lite"/>
    </source>
</evidence>
<gene>
    <name evidence="3" type="ORF">FDP41_000459</name>
</gene>
<organism evidence="3 4">
    <name type="scientific">Naegleria fowleri</name>
    <name type="common">Brain eating amoeba</name>
    <dbReference type="NCBI Taxonomy" id="5763"/>
    <lineage>
        <taxon>Eukaryota</taxon>
        <taxon>Discoba</taxon>
        <taxon>Heterolobosea</taxon>
        <taxon>Tetramitia</taxon>
        <taxon>Eutetramitia</taxon>
        <taxon>Vahlkampfiidae</taxon>
        <taxon>Naegleria</taxon>
    </lineage>
</organism>
<dbReference type="AlphaFoldDB" id="A0A6A5CG46"/>
<dbReference type="Pfam" id="PF13432">
    <property type="entry name" value="TPR_16"/>
    <property type="match status" value="2"/>
</dbReference>
<sequence length="817" mass="94322">MIRMNQYGQEEDLYSFGDGMDEDIQGAFGNAFSNYGYNSTETLLNDFGDSMSTAPGYPATRGGPMRPLQSGNPWGGIPGTASRGPFVGTASAMLAGEEIQQRPMTSINAAGFSSKKKDPLSENFVGGRGRAPPLQKKSENSDAYMAAEMELNVHKAIEESAMLCHTKDFAMALDKAKEAEKREKALLRFKQEKQLNQDPNHELSYAVQFNLARAYQLNGMYTEALDTYDAIVRNKEFEHAGRLRVNIGNIFFEKGDYPLAIKMYRMALDQITNEYKTIRNKIRKNIGVALIKIGQYSDAIANFEEVIENNNNDIDAAFNLVVCHYSTGNKKEMRKAFLRLLNVNIPGLPADEDLDDEHNSLMNDGLRDYLKDYQRKQYDFILKSAKLIAELIEDDWEKGYDFVIEQLKSYELKREKCNIVSEVEMTKALTYMKHKQFQKAIEALKQFEKKDRKLQARSATNLSFLYLLEGDMKNAEKYANIAVESDKYNANALVNRGNCHYLNKEYREAKEMYQRALECESDCVQAIYNLGLVTRELREYEEALVCFRRVHSMIPENIEVIYQLASVHAKMGDNITAIEWFNVLITLVPTDPGVLYDLGTIYAKENDESQSFNYYLESYKNYPINLDVISWLGFYFVKNDIYEKALAYFERASEIQPNKIDWQLMVASCHRRVGNLQQAKKCYERIHNKDPENYECVQYLEQICRDLNLRKEERIYAEKKAKLKNRMKEKQEEQEKQEQEVKEEKKEENDRLQQELKNHEKTIDMVIAANKSPSSKSVNKQASFDSDTDLNVNDKRVENEDDMLNVDTDDYIESLYN</sequence>
<feature type="region of interest" description="Disordered" evidence="2">
    <location>
        <begin position="723"/>
        <end position="817"/>
    </location>
</feature>
<dbReference type="VEuPathDB" id="AmoebaDB:NF0129020"/>
<feature type="repeat" description="TPR" evidence="1">
    <location>
        <begin position="280"/>
        <end position="313"/>
    </location>
</feature>
<reference evidence="3 4" key="1">
    <citation type="journal article" date="2019" name="Sci. Rep.">
        <title>Nanopore sequencing improves the draft genome of the human pathogenic amoeba Naegleria fowleri.</title>
        <authorList>
            <person name="Liechti N."/>
            <person name="Schurch N."/>
            <person name="Bruggmann R."/>
            <person name="Wittwer M."/>
        </authorList>
    </citation>
    <scope>NUCLEOTIDE SEQUENCE [LARGE SCALE GENOMIC DNA]</scope>
    <source>
        <strain evidence="3 4">ATCC 30894</strain>
    </source>
</reference>
<dbReference type="Proteomes" id="UP000444721">
    <property type="component" value="Unassembled WGS sequence"/>
</dbReference>
<evidence type="ECO:0000256" key="1">
    <source>
        <dbReference type="PROSITE-ProRule" id="PRU00339"/>
    </source>
</evidence>
<dbReference type="EMBL" id="VFQX01000002">
    <property type="protein sequence ID" value="KAF0984560.1"/>
    <property type="molecule type" value="Genomic_DNA"/>
</dbReference>
<dbReference type="GO" id="GO:0005814">
    <property type="term" value="C:centriole"/>
    <property type="evidence" value="ECO:0007669"/>
    <property type="project" value="TreeGrafter"/>
</dbReference>
<feature type="repeat" description="TPR" evidence="1">
    <location>
        <begin position="626"/>
        <end position="659"/>
    </location>
</feature>
<dbReference type="GO" id="GO:0042073">
    <property type="term" value="P:intraciliary transport"/>
    <property type="evidence" value="ECO:0007669"/>
    <property type="project" value="TreeGrafter"/>
</dbReference>
<feature type="repeat" description="TPR" evidence="1">
    <location>
        <begin position="558"/>
        <end position="591"/>
    </location>
</feature>
<feature type="repeat" description="TPR" evidence="1">
    <location>
        <begin position="241"/>
        <end position="274"/>
    </location>
</feature>
<dbReference type="PANTHER" id="PTHR44117:SF1">
    <property type="entry name" value="INTRAFLAGELLAR TRANSPORT PROTEIN 88 HOMOLOG"/>
    <property type="match status" value="1"/>
</dbReference>
<dbReference type="VEuPathDB" id="AmoebaDB:NF0129030"/>
<dbReference type="OMA" id="RIKIMHN"/>
<dbReference type="PANTHER" id="PTHR44117">
    <property type="entry name" value="INTRAFLAGELLAR TRANSPORT PROTEIN 88 HOMOLOG"/>
    <property type="match status" value="1"/>
</dbReference>
<dbReference type="Pfam" id="PF12895">
    <property type="entry name" value="ANAPC3"/>
    <property type="match status" value="1"/>
</dbReference>
<dbReference type="GeneID" id="68107677"/>
<name>A0A6A5CG46_NAEFO</name>
<dbReference type="InterPro" id="IPR019734">
    <property type="entry name" value="TPR_rpt"/>
</dbReference>
<proteinExistence type="predicted"/>
<dbReference type="SUPFAM" id="SSF48452">
    <property type="entry name" value="TPR-like"/>
    <property type="match status" value="3"/>
</dbReference>
<dbReference type="GO" id="GO:0036064">
    <property type="term" value="C:ciliary basal body"/>
    <property type="evidence" value="ECO:0007669"/>
    <property type="project" value="TreeGrafter"/>
</dbReference>
<dbReference type="GO" id="GO:0019894">
    <property type="term" value="F:kinesin binding"/>
    <property type="evidence" value="ECO:0007669"/>
    <property type="project" value="TreeGrafter"/>
</dbReference>
<keyword evidence="4" id="KW-1185">Reference proteome</keyword>
<feature type="compositionally biased region" description="Acidic residues" evidence="2">
    <location>
        <begin position="799"/>
        <end position="817"/>
    </location>
</feature>
<dbReference type="GO" id="GO:0097546">
    <property type="term" value="C:ciliary base"/>
    <property type="evidence" value="ECO:0007669"/>
    <property type="project" value="TreeGrafter"/>
</dbReference>
<feature type="repeat" description="TPR" evidence="1">
    <location>
        <begin position="524"/>
        <end position="557"/>
    </location>
</feature>
<dbReference type="GO" id="GO:1905515">
    <property type="term" value="P:non-motile cilium assembly"/>
    <property type="evidence" value="ECO:0007669"/>
    <property type="project" value="TreeGrafter"/>
</dbReference>
<protein>
    <submittedName>
        <fullName evidence="3">Uncharacterized protein</fullName>
    </submittedName>
</protein>